<feature type="transmembrane region" description="Helical" evidence="1">
    <location>
        <begin position="22"/>
        <end position="45"/>
    </location>
</feature>
<sequence length="256" mass="25397">MTFLAAAPAGQAAARIRGYSVALWAVGILAIGAIIGITAFSVALAPGGDSVYAWESDNPLAATTTDGGTTWSAEDSAYIEVPASLGDTPLVITLTAGGPYATVGLSGPGATTADGYPPLVAVLTIGEDGVPVASTPGSRLWVTSELSSGAEGPWTVTLTPLPVTDLDDGETAGSGNVDLRYSGSATTATLTQTGTGLLAVEVITPTTEPEVLTAVDASTLTVAWSPGESVVLRIRSESTTASWTVTVGSAAAGVGE</sequence>
<dbReference type="RefSeq" id="WP_331792118.1">
    <property type="nucleotide sequence ID" value="NZ_BAAAUO010000012.1"/>
</dbReference>
<reference evidence="2 3" key="1">
    <citation type="submission" date="2024-01" db="EMBL/GenBank/DDBJ databases">
        <title>the genome sequence of strain Microbacterium schleiferi NBRC 15075.</title>
        <authorList>
            <person name="Ding Y."/>
            <person name="Zhang G."/>
        </authorList>
    </citation>
    <scope>NUCLEOTIDE SEQUENCE [LARGE SCALE GENOMIC DNA]</scope>
    <source>
        <strain evidence="2 3">NBRC 15075</strain>
    </source>
</reference>
<gene>
    <name evidence="2" type="ORF">V2V91_12655</name>
</gene>
<evidence type="ECO:0000256" key="1">
    <source>
        <dbReference type="SAM" id="Phobius"/>
    </source>
</evidence>
<organism evidence="2 3">
    <name type="scientific">Microbacterium schleiferi</name>
    <dbReference type="NCBI Taxonomy" id="69362"/>
    <lineage>
        <taxon>Bacteria</taxon>
        <taxon>Bacillati</taxon>
        <taxon>Actinomycetota</taxon>
        <taxon>Actinomycetes</taxon>
        <taxon>Micrococcales</taxon>
        <taxon>Microbacteriaceae</taxon>
        <taxon>Microbacterium</taxon>
    </lineage>
</organism>
<proteinExistence type="predicted"/>
<keyword evidence="1" id="KW-1133">Transmembrane helix</keyword>
<keyword evidence="1" id="KW-0472">Membrane</keyword>
<accession>A0ABU7V8G5</accession>
<protein>
    <recommendedName>
        <fullName evidence="4">Fibronectin type III domain-containing protein</fullName>
    </recommendedName>
</protein>
<evidence type="ECO:0000313" key="2">
    <source>
        <dbReference type="EMBL" id="MEF2255976.1"/>
    </source>
</evidence>
<dbReference type="EMBL" id="JAZHOV010000007">
    <property type="protein sequence ID" value="MEF2255976.1"/>
    <property type="molecule type" value="Genomic_DNA"/>
</dbReference>
<keyword evidence="3" id="KW-1185">Reference proteome</keyword>
<dbReference type="Proteomes" id="UP001351900">
    <property type="component" value="Unassembled WGS sequence"/>
</dbReference>
<name>A0ABU7V8G5_9MICO</name>
<keyword evidence="1" id="KW-0812">Transmembrane</keyword>
<evidence type="ECO:0008006" key="4">
    <source>
        <dbReference type="Google" id="ProtNLM"/>
    </source>
</evidence>
<comment type="caution">
    <text evidence="2">The sequence shown here is derived from an EMBL/GenBank/DDBJ whole genome shotgun (WGS) entry which is preliminary data.</text>
</comment>
<evidence type="ECO:0000313" key="3">
    <source>
        <dbReference type="Proteomes" id="UP001351900"/>
    </source>
</evidence>